<dbReference type="RefSeq" id="WP_018020689.1">
    <property type="nucleotide sequence ID" value="NZ_AQUX01000001.1"/>
</dbReference>
<comment type="subcellular location">
    <subcellularLocation>
        <location evidence="1">Membrane</location>
        <topology evidence="1">Multi-pass membrane protein</topology>
    </subcellularLocation>
</comment>
<name>A0A097IHL8_9CORY</name>
<evidence type="ECO:0000256" key="6">
    <source>
        <dbReference type="SAM" id="Phobius"/>
    </source>
</evidence>
<dbReference type="Pfam" id="PF05154">
    <property type="entry name" value="TM2"/>
    <property type="match status" value="1"/>
</dbReference>
<evidence type="ECO:0000256" key="4">
    <source>
        <dbReference type="ARBA" id="ARBA00023136"/>
    </source>
</evidence>
<dbReference type="Proteomes" id="UP000029914">
    <property type="component" value="Chromosome"/>
</dbReference>
<keyword evidence="2 6" id="KW-0812">Transmembrane</keyword>
<gene>
    <name evidence="8" type="ORF">CDOO_10330</name>
</gene>
<keyword evidence="9" id="KW-1185">Reference proteome</keyword>
<evidence type="ECO:0000256" key="3">
    <source>
        <dbReference type="ARBA" id="ARBA00022989"/>
    </source>
</evidence>
<feature type="region of interest" description="Disordered" evidence="5">
    <location>
        <begin position="1"/>
        <end position="32"/>
    </location>
</feature>
<keyword evidence="3 6" id="KW-1133">Transmembrane helix</keyword>
<accession>A0A097IHL8</accession>
<organism evidence="8 9">
    <name type="scientific">Corynebacterium doosanense CAU 212 = DSM 45436</name>
    <dbReference type="NCBI Taxonomy" id="558173"/>
    <lineage>
        <taxon>Bacteria</taxon>
        <taxon>Bacillati</taxon>
        <taxon>Actinomycetota</taxon>
        <taxon>Actinomycetes</taxon>
        <taxon>Mycobacteriales</taxon>
        <taxon>Corynebacteriaceae</taxon>
        <taxon>Corynebacterium</taxon>
    </lineage>
</organism>
<dbReference type="KEGG" id="cdo:CDOO_10330"/>
<feature type="domain" description="TM2" evidence="7">
    <location>
        <begin position="66"/>
        <end position="112"/>
    </location>
</feature>
<keyword evidence="4 6" id="KW-0472">Membrane</keyword>
<evidence type="ECO:0000313" key="9">
    <source>
        <dbReference type="Proteomes" id="UP000029914"/>
    </source>
</evidence>
<dbReference type="eggNOG" id="COG2314">
    <property type="taxonomic scope" value="Bacteria"/>
</dbReference>
<evidence type="ECO:0000313" key="8">
    <source>
        <dbReference type="EMBL" id="AIT61619.1"/>
    </source>
</evidence>
<sequence length="150" mass="16005">MTNPFDAAQTPDSNLEPTSGSSPYGAQQSYQYQQPQQFQSTPNVPAQYNYAQGTGYNPNQVAGTAPKSKVIAALLAWFLGTIGVHNFYLGNNGRGGLQLGLTVLGWATSWIFGLGLILVAAVGIWAFVEFIMILIGSGKFTTDSRGVPLD</sequence>
<evidence type="ECO:0000256" key="1">
    <source>
        <dbReference type="ARBA" id="ARBA00004141"/>
    </source>
</evidence>
<dbReference type="OrthoDB" id="2004788at2"/>
<feature type="compositionally biased region" description="Low complexity" evidence="5">
    <location>
        <begin position="19"/>
        <end position="32"/>
    </location>
</feature>
<reference evidence="8 9" key="1">
    <citation type="submission" date="2013-09" db="EMBL/GenBank/DDBJ databases">
        <title>Complete genome sequence of Corynebacterium doosanense CAU 212(T) (=DSM 45436(T)), isolated from activated sludge.</title>
        <authorList>
            <person name="Schaffert L."/>
            <person name="Albersmeier A."/>
            <person name="Kalinowski J."/>
            <person name="Ruckert C."/>
        </authorList>
    </citation>
    <scope>NUCLEOTIDE SEQUENCE [LARGE SCALE GENOMIC DNA]</scope>
    <source>
        <strain evidence="8 9">CAU 212</strain>
    </source>
</reference>
<evidence type="ECO:0000256" key="2">
    <source>
        <dbReference type="ARBA" id="ARBA00022692"/>
    </source>
</evidence>
<protein>
    <submittedName>
        <fullName evidence="8">Membrane protein</fullName>
    </submittedName>
</protein>
<feature type="transmembrane region" description="Helical" evidence="6">
    <location>
        <begin position="110"/>
        <end position="135"/>
    </location>
</feature>
<dbReference type="HOGENOM" id="CLU_081297_1_1_11"/>
<dbReference type="EMBL" id="CP006764">
    <property type="protein sequence ID" value="AIT61619.1"/>
    <property type="molecule type" value="Genomic_DNA"/>
</dbReference>
<feature type="transmembrane region" description="Helical" evidence="6">
    <location>
        <begin position="70"/>
        <end position="90"/>
    </location>
</feature>
<proteinExistence type="predicted"/>
<evidence type="ECO:0000256" key="5">
    <source>
        <dbReference type="SAM" id="MobiDB-lite"/>
    </source>
</evidence>
<evidence type="ECO:0000259" key="7">
    <source>
        <dbReference type="Pfam" id="PF05154"/>
    </source>
</evidence>
<dbReference type="InterPro" id="IPR007829">
    <property type="entry name" value="TM2"/>
</dbReference>
<dbReference type="GO" id="GO:0016020">
    <property type="term" value="C:membrane"/>
    <property type="evidence" value="ECO:0007669"/>
    <property type="project" value="UniProtKB-SubCell"/>
</dbReference>
<dbReference type="AlphaFoldDB" id="A0A097IHL8"/>